<evidence type="ECO:0000259" key="1">
    <source>
        <dbReference type="PROSITE" id="PS51192"/>
    </source>
</evidence>
<protein>
    <recommendedName>
        <fullName evidence="1">Helicase ATP-binding domain-containing protein</fullName>
    </recommendedName>
</protein>
<dbReference type="InterPro" id="IPR027417">
    <property type="entry name" value="P-loop_NTPase"/>
</dbReference>
<dbReference type="AlphaFoldDB" id="X0XVM2"/>
<dbReference type="Gene3D" id="3.40.50.300">
    <property type="entry name" value="P-loop containing nucleotide triphosphate hydrolases"/>
    <property type="match status" value="1"/>
</dbReference>
<dbReference type="GO" id="GO:0005524">
    <property type="term" value="F:ATP binding"/>
    <property type="evidence" value="ECO:0007669"/>
    <property type="project" value="InterPro"/>
</dbReference>
<dbReference type="PROSITE" id="PS51192">
    <property type="entry name" value="HELICASE_ATP_BIND_1"/>
    <property type="match status" value="1"/>
</dbReference>
<comment type="caution">
    <text evidence="2">The sequence shown here is derived from an EMBL/GenBank/DDBJ whole genome shotgun (WGS) entry which is preliminary data.</text>
</comment>
<gene>
    <name evidence="2" type="ORF">S01H1_71545</name>
</gene>
<organism evidence="2">
    <name type="scientific">marine sediment metagenome</name>
    <dbReference type="NCBI Taxonomy" id="412755"/>
    <lineage>
        <taxon>unclassified sequences</taxon>
        <taxon>metagenomes</taxon>
        <taxon>ecological metagenomes</taxon>
    </lineage>
</organism>
<dbReference type="GO" id="GO:0003677">
    <property type="term" value="F:DNA binding"/>
    <property type="evidence" value="ECO:0007669"/>
    <property type="project" value="InterPro"/>
</dbReference>
<feature type="non-terminal residue" evidence="2">
    <location>
        <position position="1"/>
    </location>
</feature>
<dbReference type="GO" id="GO:0016787">
    <property type="term" value="F:hydrolase activity"/>
    <property type="evidence" value="ECO:0007669"/>
    <property type="project" value="InterPro"/>
</dbReference>
<reference evidence="2" key="1">
    <citation type="journal article" date="2014" name="Front. Microbiol.">
        <title>High frequency of phylogenetically diverse reductive dehalogenase-homologous genes in deep subseafloor sedimentary metagenomes.</title>
        <authorList>
            <person name="Kawai M."/>
            <person name="Futagami T."/>
            <person name="Toyoda A."/>
            <person name="Takaki Y."/>
            <person name="Nishi S."/>
            <person name="Hori S."/>
            <person name="Arai W."/>
            <person name="Tsubouchi T."/>
            <person name="Morono Y."/>
            <person name="Uchiyama I."/>
            <person name="Ito T."/>
            <person name="Fujiyama A."/>
            <person name="Inagaki F."/>
            <person name="Takami H."/>
        </authorList>
    </citation>
    <scope>NUCLEOTIDE SEQUENCE</scope>
    <source>
        <strain evidence="2">Expedition CK06-06</strain>
    </source>
</reference>
<dbReference type="InterPro" id="IPR014001">
    <property type="entry name" value="Helicase_ATP-bd"/>
</dbReference>
<dbReference type="SUPFAM" id="SSF52540">
    <property type="entry name" value="P-loop containing nucleoside triphosphate hydrolases"/>
    <property type="match status" value="1"/>
</dbReference>
<dbReference type="EMBL" id="BARS01047646">
    <property type="protein sequence ID" value="GAG28841.1"/>
    <property type="molecule type" value="Genomic_DNA"/>
</dbReference>
<name>X0XVM2_9ZZZZ</name>
<evidence type="ECO:0000313" key="2">
    <source>
        <dbReference type="EMBL" id="GAG28841.1"/>
    </source>
</evidence>
<dbReference type="Pfam" id="PF04851">
    <property type="entry name" value="ResIII"/>
    <property type="match status" value="1"/>
</dbReference>
<feature type="non-terminal residue" evidence="2">
    <location>
        <position position="244"/>
    </location>
</feature>
<sequence>IAYLADEVGMGKTYIALGVLGLIRHLKPRARVMIIAPRENIQRKWIKELSNFVLHNWQVEDNRFKALNGKPVYTPIQCGSIQELGTFSRINDQRDPFLRMTMFSIAARQAKSRKRYRDTLRKLLPWINRGMMHSQDPFEFRDDYGRVVNALIPDLDLLIVDEAHNLKHGFGPKVSNRNRVLGLALGHRDGRRPECKWYGPRVKRVLLLSATPFEYDYADIYRQLDVLGFANAKVSRADGTDPLP</sequence>
<dbReference type="SMART" id="SM00487">
    <property type="entry name" value="DEXDc"/>
    <property type="match status" value="1"/>
</dbReference>
<proteinExistence type="predicted"/>
<accession>X0XVM2</accession>
<feature type="domain" description="Helicase ATP-binding" evidence="1">
    <location>
        <begin position="1"/>
        <end position="230"/>
    </location>
</feature>
<dbReference type="InterPro" id="IPR006935">
    <property type="entry name" value="Helicase/UvrB_N"/>
</dbReference>